<dbReference type="OrthoDB" id="7406729at2759"/>
<keyword evidence="3" id="KW-1185">Reference proteome</keyword>
<dbReference type="EMBL" id="CADEBC010000063">
    <property type="protein sequence ID" value="CAB3221421.1"/>
    <property type="molecule type" value="Genomic_DNA"/>
</dbReference>
<proteinExistence type="predicted"/>
<reference evidence="3 4" key="1">
    <citation type="submission" date="2020-04" db="EMBL/GenBank/DDBJ databases">
        <authorList>
            <person name="Wallbank WR R."/>
            <person name="Pardo Diaz C."/>
            <person name="Kozak K."/>
            <person name="Martin S."/>
            <person name="Jiggins C."/>
            <person name="Moest M."/>
            <person name="Warren A I."/>
            <person name="Byers J.R.P. K."/>
            <person name="Montejo-Kovacevich G."/>
            <person name="Yen C E."/>
        </authorList>
    </citation>
    <scope>NUCLEOTIDE SEQUENCE [LARGE SCALE GENOMIC DNA]</scope>
</reference>
<dbReference type="EMBL" id="CADEBD010000314">
    <property type="protein sequence ID" value="CAB3243534.1"/>
    <property type="molecule type" value="Genomic_DNA"/>
</dbReference>
<comment type="caution">
    <text evidence="1">The sequence shown here is derived from an EMBL/GenBank/DDBJ whole genome shotgun (WGS) entry which is preliminary data.</text>
</comment>
<evidence type="ECO:0000313" key="3">
    <source>
        <dbReference type="Proteomes" id="UP000494106"/>
    </source>
</evidence>
<dbReference type="Proteomes" id="UP000494256">
    <property type="component" value="Unassembled WGS sequence"/>
</dbReference>
<protein>
    <submittedName>
        <fullName evidence="1">Uncharacterized protein</fullName>
    </submittedName>
</protein>
<name>A0A8S0YQ21_ARCPL</name>
<accession>A0A8S0YQ21</accession>
<evidence type="ECO:0000313" key="4">
    <source>
        <dbReference type="Proteomes" id="UP000494256"/>
    </source>
</evidence>
<dbReference type="Proteomes" id="UP000494106">
    <property type="component" value="Unassembled WGS sequence"/>
</dbReference>
<dbReference type="AlphaFoldDB" id="A0A8S0YQ21"/>
<evidence type="ECO:0000313" key="2">
    <source>
        <dbReference type="EMBL" id="CAB3243534.1"/>
    </source>
</evidence>
<organism evidence="1 3">
    <name type="scientific">Arctia plantaginis</name>
    <name type="common">Wood tiger moth</name>
    <name type="synonym">Phalaena plantaginis</name>
    <dbReference type="NCBI Taxonomy" id="874455"/>
    <lineage>
        <taxon>Eukaryota</taxon>
        <taxon>Metazoa</taxon>
        <taxon>Ecdysozoa</taxon>
        <taxon>Arthropoda</taxon>
        <taxon>Hexapoda</taxon>
        <taxon>Insecta</taxon>
        <taxon>Pterygota</taxon>
        <taxon>Neoptera</taxon>
        <taxon>Endopterygota</taxon>
        <taxon>Lepidoptera</taxon>
        <taxon>Glossata</taxon>
        <taxon>Ditrysia</taxon>
        <taxon>Noctuoidea</taxon>
        <taxon>Erebidae</taxon>
        <taxon>Arctiinae</taxon>
        <taxon>Arctia</taxon>
    </lineage>
</organism>
<sequence length="96" mass="10403">MDEGSTRQSPDDSVWEARIYKCKPERKNGKRQMISTDVVQGAACVLARSERGAAHTRAGGEHGSVTSARGAGRGQWGVKGAPHYCILRAPIFARFC</sequence>
<gene>
    <name evidence="2" type="ORF">APLA_LOCUS10416</name>
    <name evidence="1" type="ORF">APLA_LOCUS582</name>
</gene>
<evidence type="ECO:0000313" key="1">
    <source>
        <dbReference type="EMBL" id="CAB3221421.1"/>
    </source>
</evidence>